<feature type="transmembrane region" description="Helical" evidence="7">
    <location>
        <begin position="356"/>
        <end position="377"/>
    </location>
</feature>
<feature type="transmembrane region" description="Helical" evidence="7">
    <location>
        <begin position="53"/>
        <end position="74"/>
    </location>
</feature>
<dbReference type="PANTHER" id="PTHR43044">
    <property type="match status" value="1"/>
</dbReference>
<accession>A0A1W1VZH8</accession>
<evidence type="ECO:0000256" key="7">
    <source>
        <dbReference type="SAM" id="Phobius"/>
    </source>
</evidence>
<dbReference type="NCBIfam" id="NF045798">
    <property type="entry name" value="DsrP"/>
    <property type="match status" value="1"/>
</dbReference>
<evidence type="ECO:0000256" key="3">
    <source>
        <dbReference type="ARBA" id="ARBA00022475"/>
    </source>
</evidence>
<comment type="similarity">
    <text evidence="2">Belongs to the NrfD family.</text>
</comment>
<keyword evidence="5 7" id="KW-1133">Transmembrane helix</keyword>
<feature type="transmembrane region" description="Helical" evidence="7">
    <location>
        <begin position="125"/>
        <end position="148"/>
    </location>
</feature>
<feature type="transmembrane region" description="Helical" evidence="7">
    <location>
        <begin position="314"/>
        <end position="336"/>
    </location>
</feature>
<evidence type="ECO:0000256" key="6">
    <source>
        <dbReference type="ARBA" id="ARBA00023136"/>
    </source>
</evidence>
<evidence type="ECO:0000256" key="4">
    <source>
        <dbReference type="ARBA" id="ARBA00022692"/>
    </source>
</evidence>
<dbReference type="Pfam" id="PF03916">
    <property type="entry name" value="NrfD"/>
    <property type="match status" value="1"/>
</dbReference>
<dbReference type="Proteomes" id="UP000192569">
    <property type="component" value="Chromosome I"/>
</dbReference>
<dbReference type="AlphaFoldDB" id="A0A1W1VZH8"/>
<evidence type="ECO:0000256" key="2">
    <source>
        <dbReference type="ARBA" id="ARBA00008929"/>
    </source>
</evidence>
<feature type="transmembrane region" description="Helical" evidence="7">
    <location>
        <begin position="287"/>
        <end position="307"/>
    </location>
</feature>
<keyword evidence="3" id="KW-1003">Cell membrane</keyword>
<keyword evidence="6 7" id="KW-0472">Membrane</keyword>
<dbReference type="InterPro" id="IPR054823">
    <property type="entry name" value="DsrP-like"/>
</dbReference>
<keyword evidence="4 7" id="KW-0812">Transmembrane</keyword>
<evidence type="ECO:0000313" key="8">
    <source>
        <dbReference type="EMBL" id="SMB98769.1"/>
    </source>
</evidence>
<reference evidence="8 9" key="1">
    <citation type="submission" date="2017-04" db="EMBL/GenBank/DDBJ databases">
        <authorList>
            <person name="Afonso C.L."/>
            <person name="Miller P.J."/>
            <person name="Scott M.A."/>
            <person name="Spackman E."/>
            <person name="Goraichik I."/>
            <person name="Dimitrov K.M."/>
            <person name="Suarez D.L."/>
            <person name="Swayne D.E."/>
        </authorList>
    </citation>
    <scope>NUCLEOTIDE SEQUENCE [LARGE SCALE GENOMIC DNA]</scope>
    <source>
        <strain evidence="8 9">ToBE</strain>
    </source>
</reference>
<comment type="subcellular location">
    <subcellularLocation>
        <location evidence="1">Cell membrane</location>
        <topology evidence="1">Multi-pass membrane protein</topology>
    </subcellularLocation>
</comment>
<keyword evidence="9" id="KW-1185">Reference proteome</keyword>
<dbReference type="PROSITE" id="PS51257">
    <property type="entry name" value="PROKAR_LIPOPROTEIN"/>
    <property type="match status" value="1"/>
</dbReference>
<evidence type="ECO:0000313" key="9">
    <source>
        <dbReference type="Proteomes" id="UP000192569"/>
    </source>
</evidence>
<feature type="transmembrane region" description="Helical" evidence="7">
    <location>
        <begin position="12"/>
        <end position="33"/>
    </location>
</feature>
<feature type="transmembrane region" description="Helical" evidence="7">
    <location>
        <begin position="160"/>
        <end position="185"/>
    </location>
</feature>
<evidence type="ECO:0000256" key="5">
    <source>
        <dbReference type="ARBA" id="ARBA00022989"/>
    </source>
</evidence>
<feature type="transmembrane region" description="Helical" evidence="7">
    <location>
        <begin position="191"/>
        <end position="219"/>
    </location>
</feature>
<feature type="transmembrane region" description="Helical" evidence="7">
    <location>
        <begin position="86"/>
        <end position="105"/>
    </location>
</feature>
<dbReference type="InterPro" id="IPR005614">
    <property type="entry name" value="NrfD-like"/>
</dbReference>
<dbReference type="Gene3D" id="1.20.1630.10">
    <property type="entry name" value="Formate dehydrogenase/DMSO reductase domain"/>
    <property type="match status" value="1"/>
</dbReference>
<protein>
    <submittedName>
        <fullName evidence="8">Putative sulfite reductase-associated electron transfer protein DsrP</fullName>
    </submittedName>
</protein>
<evidence type="ECO:0000256" key="1">
    <source>
        <dbReference type="ARBA" id="ARBA00004651"/>
    </source>
</evidence>
<dbReference type="STRING" id="698762.SAMN00808754_2539"/>
<organism evidence="8 9">
    <name type="scientific">Thermanaeromonas toyohensis ToBE</name>
    <dbReference type="NCBI Taxonomy" id="698762"/>
    <lineage>
        <taxon>Bacteria</taxon>
        <taxon>Bacillati</taxon>
        <taxon>Bacillota</taxon>
        <taxon>Clostridia</taxon>
        <taxon>Neomoorellales</taxon>
        <taxon>Neomoorellaceae</taxon>
        <taxon>Thermanaeromonas</taxon>
    </lineage>
</organism>
<sequence>MLGKALKGSPRYWSWIIFLLTLMGVGLACYLWQLKQGLTITGLSRDVSWGLYIGQFTFLVGVAASAVMVVLPYYLHNVKAFGRITVLGEFLAVSAILMCLLFVVVDLGKPMRLFNVLLYPTPNSILFWDMIVLNGYLLLNLIIGWNVLEAEYKEVAPPKWVKVLTYISIPWAISIHTVTAFLYAGLPGRHYWLTALMAARFLASAFASGPALLIILCFILKKFSRFDPGKEAIEKLSAIVAYAMIVTAFFVGLELFTAFYSQVPAHGMYTLRYLFAGLEGHGKLVPFMWIFAVLAALAIVLLVIPGTRQKEGTLLLACAATFVSLWIEKGLALVIAGFIPNPLEKVREYAPTLPEALITLGVWATGFFILTVLYKIVISVKEETV</sequence>
<proteinExistence type="inferred from homology"/>
<dbReference type="RefSeq" id="WP_084666158.1">
    <property type="nucleotide sequence ID" value="NZ_LT838272.1"/>
</dbReference>
<gene>
    <name evidence="8" type="ORF">SAMN00808754_2539</name>
</gene>
<name>A0A1W1VZH8_9FIRM</name>
<dbReference type="PANTHER" id="PTHR43044:SF2">
    <property type="entry name" value="POLYSULPHIDE REDUCTASE NRFD"/>
    <property type="match status" value="1"/>
</dbReference>
<dbReference type="GO" id="GO:0005886">
    <property type="term" value="C:plasma membrane"/>
    <property type="evidence" value="ECO:0007669"/>
    <property type="project" value="UniProtKB-SubCell"/>
</dbReference>
<dbReference type="OrthoDB" id="9768846at2"/>
<feature type="transmembrane region" description="Helical" evidence="7">
    <location>
        <begin position="239"/>
        <end position="260"/>
    </location>
</feature>
<dbReference type="EMBL" id="LT838272">
    <property type="protein sequence ID" value="SMB98769.1"/>
    <property type="molecule type" value="Genomic_DNA"/>
</dbReference>